<keyword evidence="5" id="KW-0456">Lyase</keyword>
<feature type="compositionally biased region" description="Basic and acidic residues" evidence="7">
    <location>
        <begin position="12"/>
        <end position="29"/>
    </location>
</feature>
<dbReference type="SUPFAM" id="SSF53383">
    <property type="entry name" value="PLP-dependent transferases"/>
    <property type="match status" value="1"/>
</dbReference>
<dbReference type="InterPro" id="IPR015424">
    <property type="entry name" value="PyrdxlP-dep_Trfase"/>
</dbReference>
<dbReference type="PANTHER" id="PTHR45677:SF8">
    <property type="entry name" value="CYSTEINE SULFINIC ACID DECARBOXYLASE"/>
    <property type="match status" value="1"/>
</dbReference>
<protein>
    <submittedName>
        <fullName evidence="8">GAD2 protein</fullName>
    </submittedName>
</protein>
<dbReference type="OrthoDB" id="415263at2759"/>
<dbReference type="GO" id="GO:0005737">
    <property type="term" value="C:cytoplasm"/>
    <property type="evidence" value="ECO:0007669"/>
    <property type="project" value="TreeGrafter"/>
</dbReference>
<dbReference type="GO" id="GO:0030170">
    <property type="term" value="F:pyridoxal phosphate binding"/>
    <property type="evidence" value="ECO:0007669"/>
    <property type="project" value="InterPro"/>
</dbReference>
<organism evidence="8 9">
    <name type="scientific">Symbiodinium natans</name>
    <dbReference type="NCBI Taxonomy" id="878477"/>
    <lineage>
        <taxon>Eukaryota</taxon>
        <taxon>Sar</taxon>
        <taxon>Alveolata</taxon>
        <taxon>Dinophyceae</taxon>
        <taxon>Suessiales</taxon>
        <taxon>Symbiodiniaceae</taxon>
        <taxon>Symbiodinium</taxon>
    </lineage>
</organism>
<reference evidence="8" key="1">
    <citation type="submission" date="2021-02" db="EMBL/GenBank/DDBJ databases">
        <authorList>
            <person name="Dougan E. K."/>
            <person name="Rhodes N."/>
            <person name="Thang M."/>
            <person name="Chan C."/>
        </authorList>
    </citation>
    <scope>NUCLEOTIDE SEQUENCE</scope>
</reference>
<comment type="cofactor">
    <cofactor evidence="1 6">
        <name>pyridoxal 5'-phosphate</name>
        <dbReference type="ChEBI" id="CHEBI:597326"/>
    </cofactor>
</comment>
<dbReference type="GO" id="GO:0019752">
    <property type="term" value="P:carboxylic acid metabolic process"/>
    <property type="evidence" value="ECO:0007669"/>
    <property type="project" value="InterPro"/>
</dbReference>
<keyword evidence="3" id="KW-0210">Decarboxylase</keyword>
<proteinExistence type="inferred from homology"/>
<evidence type="ECO:0000256" key="1">
    <source>
        <dbReference type="ARBA" id="ARBA00001933"/>
    </source>
</evidence>
<feature type="region of interest" description="Disordered" evidence="7">
    <location>
        <begin position="1"/>
        <end position="54"/>
    </location>
</feature>
<name>A0A812KT90_9DINO</name>
<feature type="compositionally biased region" description="Low complexity" evidence="7">
    <location>
        <begin position="113"/>
        <end position="131"/>
    </location>
</feature>
<feature type="modified residue" description="N6-(pyridoxal phosphate)lysine" evidence="6">
    <location>
        <position position="435"/>
    </location>
</feature>
<dbReference type="Proteomes" id="UP000604046">
    <property type="component" value="Unassembled WGS sequence"/>
</dbReference>
<evidence type="ECO:0000256" key="6">
    <source>
        <dbReference type="PIRSR" id="PIRSR602129-50"/>
    </source>
</evidence>
<dbReference type="GO" id="GO:0016831">
    <property type="term" value="F:carboxy-lyase activity"/>
    <property type="evidence" value="ECO:0007669"/>
    <property type="project" value="UniProtKB-KW"/>
</dbReference>
<dbReference type="InterPro" id="IPR015421">
    <property type="entry name" value="PyrdxlP-dep_Trfase_major"/>
</dbReference>
<keyword evidence="9" id="KW-1185">Reference proteome</keyword>
<evidence type="ECO:0000256" key="3">
    <source>
        <dbReference type="ARBA" id="ARBA00022793"/>
    </source>
</evidence>
<dbReference type="Gene3D" id="3.90.1150.170">
    <property type="match status" value="1"/>
</dbReference>
<gene>
    <name evidence="8" type="primary">GAD2</name>
    <name evidence="8" type="ORF">SNAT2548_LOCUS9268</name>
</gene>
<sequence length="629" mass="67308">MWLKVGAIQDGQDEKMEEKHQQETADRPDLPVSPLQDSTEPRATPEETEDIEDLSQAKYKHPHAVRKFDALHNSQILGVVIFRIPFCFVMEDSAGAYPVGLAACVPPDERATSAGGPSSGDSSSGGRSSGSMPDKLESFLEDVTATLVEYVMGGPDSKKPVVKLKSPAELDGAFSSVGVSLELGDGDAPTPLAALHRALEVTLDLSVRTHHPLFLNQLYSQADPVAIAADWSVVAANTNVHTFEVAPVFTVVERHVLDKMARCVGGSFARAHEGLFVPGGSIANIYSMHLARARAVPNINKTGLAGGPRLVAFTSAQAHYSYKKAASLIGLGYDNLVAVECDECGAMVPEALARAVQEALAAGALPFFVGATAGTTVTGAFDPFDAIADVAARHGMWMHIDGSWGAAALLSSDPTVQALMAGAGRADSLTWNAHKLMGAPQQCSTFLVSGPPGQLAACNGTSAAYLFQPDKLYAEYDLGDKTIQCGRRADAFKLWLAWRALGDEGWAARVDHCLALAKHFENKVRSSCGKFVMAKPRTYTNVCFWYVPSAMRPWDPATADEQARSKMARVAVGIKAEMQRRGLAMIGFQPLGNLPNFFRIVFPSCINTTMADVEQLLAVMEEIGEGLEV</sequence>
<accession>A0A812KT90</accession>
<dbReference type="EMBL" id="CAJNDS010000713">
    <property type="protein sequence ID" value="CAE7229754.1"/>
    <property type="molecule type" value="Genomic_DNA"/>
</dbReference>
<keyword evidence="4 6" id="KW-0663">Pyridoxal phosphate</keyword>
<feature type="region of interest" description="Disordered" evidence="7">
    <location>
        <begin position="110"/>
        <end position="134"/>
    </location>
</feature>
<comment type="similarity">
    <text evidence="2">Belongs to the group II decarboxylase family.</text>
</comment>
<evidence type="ECO:0000256" key="5">
    <source>
        <dbReference type="ARBA" id="ARBA00023239"/>
    </source>
</evidence>
<dbReference type="PANTHER" id="PTHR45677">
    <property type="entry name" value="GLUTAMATE DECARBOXYLASE-RELATED"/>
    <property type="match status" value="1"/>
</dbReference>
<evidence type="ECO:0000313" key="9">
    <source>
        <dbReference type="Proteomes" id="UP000604046"/>
    </source>
</evidence>
<comment type="caution">
    <text evidence="8">The sequence shown here is derived from an EMBL/GenBank/DDBJ whole genome shotgun (WGS) entry which is preliminary data.</text>
</comment>
<dbReference type="AlphaFoldDB" id="A0A812KT90"/>
<evidence type="ECO:0000256" key="4">
    <source>
        <dbReference type="ARBA" id="ARBA00022898"/>
    </source>
</evidence>
<evidence type="ECO:0000256" key="7">
    <source>
        <dbReference type="SAM" id="MobiDB-lite"/>
    </source>
</evidence>
<evidence type="ECO:0000256" key="2">
    <source>
        <dbReference type="ARBA" id="ARBA00009533"/>
    </source>
</evidence>
<dbReference type="InterPro" id="IPR002129">
    <property type="entry name" value="PyrdxlP-dep_de-COase"/>
</dbReference>
<evidence type="ECO:0000313" key="8">
    <source>
        <dbReference type="EMBL" id="CAE7229754.1"/>
    </source>
</evidence>
<dbReference type="Pfam" id="PF00282">
    <property type="entry name" value="Pyridoxal_deC"/>
    <property type="match status" value="1"/>
</dbReference>
<dbReference type="Gene3D" id="3.40.640.10">
    <property type="entry name" value="Type I PLP-dependent aspartate aminotransferase-like (Major domain)"/>
    <property type="match status" value="1"/>
</dbReference>